<reference evidence="1 2" key="1">
    <citation type="submission" date="2013-09" db="EMBL/GenBank/DDBJ databases">
        <title>Corchorus capsularis genome sequencing.</title>
        <authorList>
            <person name="Alam M."/>
            <person name="Haque M.S."/>
            <person name="Islam M.S."/>
            <person name="Emdad E.M."/>
            <person name="Islam M.M."/>
            <person name="Ahmed B."/>
            <person name="Halim A."/>
            <person name="Hossen Q.M.M."/>
            <person name="Hossain M.Z."/>
            <person name="Ahmed R."/>
            <person name="Khan M.M."/>
            <person name="Islam R."/>
            <person name="Rashid M.M."/>
            <person name="Khan S.A."/>
            <person name="Rahman M.S."/>
            <person name="Alam M."/>
        </authorList>
    </citation>
    <scope>NUCLEOTIDE SEQUENCE [LARGE SCALE GENOMIC DNA]</scope>
    <source>
        <strain evidence="2">cv. CVL-1</strain>
        <tissue evidence="1">Whole seedling</tissue>
    </source>
</reference>
<keyword evidence="2" id="KW-1185">Reference proteome</keyword>
<name>A0A1R3FYJ9_COCAP</name>
<dbReference type="Proteomes" id="UP000188268">
    <property type="component" value="Unassembled WGS sequence"/>
</dbReference>
<protein>
    <submittedName>
        <fullName evidence="1">Uncharacterized protein</fullName>
    </submittedName>
</protein>
<dbReference type="Gramene" id="OMO50902">
    <property type="protein sequence ID" value="OMO50902"/>
    <property type="gene ID" value="CCACVL1_30155"/>
</dbReference>
<proteinExistence type="predicted"/>
<dbReference type="AlphaFoldDB" id="A0A1R3FYJ9"/>
<gene>
    <name evidence="1" type="ORF">CCACVL1_30155</name>
</gene>
<organism evidence="1 2">
    <name type="scientific">Corchorus capsularis</name>
    <name type="common">Jute</name>
    <dbReference type="NCBI Taxonomy" id="210143"/>
    <lineage>
        <taxon>Eukaryota</taxon>
        <taxon>Viridiplantae</taxon>
        <taxon>Streptophyta</taxon>
        <taxon>Embryophyta</taxon>
        <taxon>Tracheophyta</taxon>
        <taxon>Spermatophyta</taxon>
        <taxon>Magnoliopsida</taxon>
        <taxon>eudicotyledons</taxon>
        <taxon>Gunneridae</taxon>
        <taxon>Pentapetalae</taxon>
        <taxon>rosids</taxon>
        <taxon>malvids</taxon>
        <taxon>Malvales</taxon>
        <taxon>Malvaceae</taxon>
        <taxon>Grewioideae</taxon>
        <taxon>Apeibeae</taxon>
        <taxon>Corchorus</taxon>
    </lineage>
</organism>
<dbReference type="EMBL" id="AWWV01016011">
    <property type="protein sequence ID" value="OMO50902.1"/>
    <property type="molecule type" value="Genomic_DNA"/>
</dbReference>
<evidence type="ECO:0000313" key="1">
    <source>
        <dbReference type="EMBL" id="OMO50902.1"/>
    </source>
</evidence>
<accession>A0A1R3FYJ9</accession>
<evidence type="ECO:0000313" key="2">
    <source>
        <dbReference type="Proteomes" id="UP000188268"/>
    </source>
</evidence>
<sequence length="100" mass="10767">MKARQAAAAGFGGQPGLLFLSFHINLPRVFLSLLSLTCVSLVSLLPTRVSISTAILTPSLLLLGIQQIELFQNSPFQVQTSPPSLTSNYQLTPYPLARIA</sequence>
<comment type="caution">
    <text evidence="1">The sequence shown here is derived from an EMBL/GenBank/DDBJ whole genome shotgun (WGS) entry which is preliminary data.</text>
</comment>